<evidence type="ECO:0000256" key="1">
    <source>
        <dbReference type="SAM" id="MobiDB-lite"/>
    </source>
</evidence>
<gene>
    <name evidence="2" type="ORF">PCOR1329_LOCUS24623</name>
</gene>
<feature type="compositionally biased region" description="Low complexity" evidence="1">
    <location>
        <begin position="233"/>
        <end position="262"/>
    </location>
</feature>
<feature type="region of interest" description="Disordered" evidence="1">
    <location>
        <begin position="233"/>
        <end position="267"/>
    </location>
</feature>
<keyword evidence="3" id="KW-1185">Reference proteome</keyword>
<proteinExistence type="predicted"/>
<dbReference type="EMBL" id="CAUYUJ010008502">
    <property type="protein sequence ID" value="CAK0824138.1"/>
    <property type="molecule type" value="Genomic_DNA"/>
</dbReference>
<evidence type="ECO:0000313" key="3">
    <source>
        <dbReference type="Proteomes" id="UP001189429"/>
    </source>
</evidence>
<sequence length="322" mass="33269">MPGGSRFNQGGTVDFKGWLPPPDGGEFCAGEPVEYWSTTHGKWLCARVLRANLDGSLDLDCRAGASKGQVRRPDAAARAVLQEAPAQPAFSIGELVEYYSTTYNGWVQAVVMAFCNGLYTLNCKPGVPPERVRRIDGQPSVQPHAMPLAGAALQQAPPLLAPPAMPRSDQAGPSGQAAVGVGDGFPCGEQVEYFSSTHGRWLSTAVLGQNADGTVDLACRAAALPQNIRRPAAAPVASASPRQPQAPACPPAGAAGAPPLRASEGVEHSSAAHGRWIPGVVLGVNASGNYDLNCKSDAQPGLLRRQASSGGPPLELAAGSAR</sequence>
<feature type="region of interest" description="Disordered" evidence="1">
    <location>
        <begin position="161"/>
        <end position="181"/>
    </location>
</feature>
<accession>A0ABN9S032</accession>
<evidence type="ECO:0000313" key="2">
    <source>
        <dbReference type="EMBL" id="CAK0824138.1"/>
    </source>
</evidence>
<comment type="caution">
    <text evidence="2">The sequence shown here is derived from an EMBL/GenBank/DDBJ whole genome shotgun (WGS) entry which is preliminary data.</text>
</comment>
<reference evidence="2" key="1">
    <citation type="submission" date="2023-10" db="EMBL/GenBank/DDBJ databases">
        <authorList>
            <person name="Chen Y."/>
            <person name="Shah S."/>
            <person name="Dougan E. K."/>
            <person name="Thang M."/>
            <person name="Chan C."/>
        </authorList>
    </citation>
    <scope>NUCLEOTIDE SEQUENCE [LARGE SCALE GENOMIC DNA]</scope>
</reference>
<dbReference type="Proteomes" id="UP001189429">
    <property type="component" value="Unassembled WGS sequence"/>
</dbReference>
<feature type="region of interest" description="Disordered" evidence="1">
    <location>
        <begin position="295"/>
        <end position="322"/>
    </location>
</feature>
<protein>
    <submittedName>
        <fullName evidence="2">Uncharacterized protein</fullName>
    </submittedName>
</protein>
<name>A0ABN9S032_9DINO</name>
<organism evidence="2 3">
    <name type="scientific">Prorocentrum cordatum</name>
    <dbReference type="NCBI Taxonomy" id="2364126"/>
    <lineage>
        <taxon>Eukaryota</taxon>
        <taxon>Sar</taxon>
        <taxon>Alveolata</taxon>
        <taxon>Dinophyceae</taxon>
        <taxon>Prorocentrales</taxon>
        <taxon>Prorocentraceae</taxon>
        <taxon>Prorocentrum</taxon>
    </lineage>
</organism>